<sequence length="353" mass="37983">MRGADLHGLDWDSAVNFAQGWYAAHAGWPHRAPLPNRADKPAPSLVEAYDRGFADGGGDPSDLFDAARRANRVAEPATGTAAGVAHRQSGRLPISQWAAPSDQAPPVSWPRRLLVLSTPDMHRTPLTERSKRSAPSAFELARAGGREDLTILLLSARAGFTLAGVEAEADSACLTPARADELISDPSQCDAITALLAGRQFDDILVSAHGDYLRVIDAFSVMFPLCRTMARTRNSPLQQRAHLRTWLDRGRAPGTNIGAGHIRWSKVAQGLSAKLGEFVVRYAGPASQRGHLIHMMLTDGSLATGYVTAAREPLAPDIWISSKARLREEMTLALRRFGGATRLAGNADLFSGT</sequence>
<evidence type="ECO:0000313" key="2">
    <source>
        <dbReference type="Proteomes" id="UP000465810"/>
    </source>
</evidence>
<reference evidence="1 2" key="1">
    <citation type="submission" date="2019-12" db="EMBL/GenBank/DDBJ databases">
        <authorList>
            <person name="Feng G."/>
            <person name="Zhu H."/>
        </authorList>
    </citation>
    <scope>NUCLEOTIDE SEQUENCE [LARGE SCALE GENOMIC DNA]</scope>
    <source>
        <strain evidence="1 2">FGD1</strain>
    </source>
</reference>
<dbReference type="RefSeq" id="WP_143840434.1">
    <property type="nucleotide sequence ID" value="NZ_WVTD01000012.1"/>
</dbReference>
<proteinExistence type="predicted"/>
<organism evidence="1 2">
    <name type="scientific">Novosphingobium silvae</name>
    <dbReference type="NCBI Taxonomy" id="2692619"/>
    <lineage>
        <taxon>Bacteria</taxon>
        <taxon>Pseudomonadati</taxon>
        <taxon>Pseudomonadota</taxon>
        <taxon>Alphaproteobacteria</taxon>
        <taxon>Sphingomonadales</taxon>
        <taxon>Sphingomonadaceae</taxon>
        <taxon>Novosphingobium</taxon>
    </lineage>
</organism>
<protein>
    <submittedName>
        <fullName evidence="1">Uncharacterized protein</fullName>
    </submittedName>
</protein>
<dbReference type="Proteomes" id="UP000465810">
    <property type="component" value="Unassembled WGS sequence"/>
</dbReference>
<gene>
    <name evidence="1" type="ORF">GR702_14970</name>
</gene>
<comment type="caution">
    <text evidence="1">The sequence shown here is derived from an EMBL/GenBank/DDBJ whole genome shotgun (WGS) entry which is preliminary data.</text>
</comment>
<dbReference type="AlphaFoldDB" id="A0A7X4K7G4"/>
<name>A0A7X4K7G4_9SPHN</name>
<accession>A0A7X4K7G4</accession>
<evidence type="ECO:0000313" key="1">
    <source>
        <dbReference type="EMBL" id="MYL99066.1"/>
    </source>
</evidence>
<keyword evidence="2" id="KW-1185">Reference proteome</keyword>
<dbReference type="EMBL" id="WVTD01000012">
    <property type="protein sequence ID" value="MYL99066.1"/>
    <property type="molecule type" value="Genomic_DNA"/>
</dbReference>